<evidence type="ECO:0000313" key="1">
    <source>
        <dbReference type="EMBL" id="XBH07735.1"/>
    </source>
</evidence>
<gene>
    <name evidence="1" type="ORF">V5E97_17385</name>
</gene>
<reference evidence="1" key="1">
    <citation type="submission" date="2024-05" db="EMBL/GenBank/DDBJ databases">
        <title>Planctomycetes of the genus Singulisphaera possess chitinolytic capabilities.</title>
        <authorList>
            <person name="Ivanova A."/>
        </authorList>
    </citation>
    <scope>NUCLEOTIDE SEQUENCE</scope>
    <source>
        <strain evidence="1">Ch08T</strain>
    </source>
</reference>
<sequence>MIIVAQQPPLSRKVRKACDVAQESPLEAALTRVAWLLSRRGYRPVDVSAIVLEIRAAETAECFGRLSDFDRPHVEALLPWSIDWSDPKWGEPLSSPIA</sequence>
<dbReference type="EMBL" id="CP155447">
    <property type="protein sequence ID" value="XBH07735.1"/>
    <property type="molecule type" value="Genomic_DNA"/>
</dbReference>
<proteinExistence type="predicted"/>
<accession>A0AAU7CR30</accession>
<organism evidence="1">
    <name type="scientific">Singulisphaera sp. Ch08</name>
    <dbReference type="NCBI Taxonomy" id="3120278"/>
    <lineage>
        <taxon>Bacteria</taxon>
        <taxon>Pseudomonadati</taxon>
        <taxon>Planctomycetota</taxon>
        <taxon>Planctomycetia</taxon>
        <taxon>Isosphaerales</taxon>
        <taxon>Isosphaeraceae</taxon>
        <taxon>Singulisphaera</taxon>
    </lineage>
</organism>
<protein>
    <submittedName>
        <fullName evidence="1">Uncharacterized protein</fullName>
    </submittedName>
</protein>
<name>A0AAU7CR30_9BACT</name>
<dbReference type="AlphaFoldDB" id="A0AAU7CR30"/>
<dbReference type="RefSeq" id="WP_406700574.1">
    <property type="nucleotide sequence ID" value="NZ_CP155447.1"/>
</dbReference>